<keyword evidence="3" id="KW-1185">Reference proteome</keyword>
<evidence type="ECO:0000256" key="1">
    <source>
        <dbReference type="SAM" id="MobiDB-lite"/>
    </source>
</evidence>
<dbReference type="GO" id="GO:0006355">
    <property type="term" value="P:regulation of DNA-templated transcription"/>
    <property type="evidence" value="ECO:0007669"/>
    <property type="project" value="InterPro"/>
</dbReference>
<feature type="region of interest" description="Disordered" evidence="1">
    <location>
        <begin position="211"/>
        <end position="300"/>
    </location>
</feature>
<proteinExistence type="predicted"/>
<dbReference type="AlphaFoldDB" id="A0A443RKR7"/>
<evidence type="ECO:0000313" key="3">
    <source>
        <dbReference type="Proteomes" id="UP000285301"/>
    </source>
</evidence>
<feature type="compositionally biased region" description="Basic and acidic residues" evidence="1">
    <location>
        <begin position="24"/>
        <end position="42"/>
    </location>
</feature>
<feature type="compositionally biased region" description="Basic and acidic residues" evidence="1">
    <location>
        <begin position="211"/>
        <end position="230"/>
    </location>
</feature>
<dbReference type="PANTHER" id="PTHR13464">
    <property type="entry name" value="TRANSCRIPTIONAL REGULATOR PROTEIN HCNGP"/>
    <property type="match status" value="1"/>
</dbReference>
<accession>A0A443RKR7</accession>
<feature type="compositionally biased region" description="Low complexity" evidence="1">
    <location>
        <begin position="259"/>
        <end position="286"/>
    </location>
</feature>
<dbReference type="EMBL" id="NCKU01000347">
    <property type="protein sequence ID" value="RWS15873.1"/>
    <property type="molecule type" value="Genomic_DNA"/>
</dbReference>
<evidence type="ECO:0000313" key="2">
    <source>
        <dbReference type="EMBL" id="RWS15873.1"/>
    </source>
</evidence>
<dbReference type="PANTHER" id="PTHR13464:SF0">
    <property type="entry name" value="SAP30-BINDING PROTEIN"/>
    <property type="match status" value="1"/>
</dbReference>
<sequence length="300" mass="33610">MSRALASLTAQYSDSENENEDESGEKSTQKAAKDAINREEPIVPKSKSHLTVVVESKAWSGSNSPASVLGANTIESLNKKSSEEIKEQLESRLENADFAICEEEYEEMFSSPIGFHRSLVGISPEQIKLPSEPIGRCANSLLEKISRLYEKKLEGRDMNASIQKRKDFRNPSIYEKLIAYCGIDELGTNYPPEIYDPHKWEPESYYEELARKQKEEMDRKEKERRERTKVEFVTGTAKKSSAADNVESRKRSKWDVAGSSTLVSHSTSKSSNSNSSLPVALQSSSSKPTVISAFGSIKRR</sequence>
<feature type="region of interest" description="Disordered" evidence="1">
    <location>
        <begin position="1"/>
        <end position="48"/>
    </location>
</feature>
<name>A0A443RKR7_9ACAR</name>
<dbReference type="Pfam" id="PF07818">
    <property type="entry name" value="HCNGP"/>
    <property type="match status" value="1"/>
</dbReference>
<dbReference type="OrthoDB" id="1714508at2759"/>
<dbReference type="GO" id="GO:0005634">
    <property type="term" value="C:nucleus"/>
    <property type="evidence" value="ECO:0007669"/>
    <property type="project" value="TreeGrafter"/>
</dbReference>
<dbReference type="InterPro" id="IPR012479">
    <property type="entry name" value="SAP30BP"/>
</dbReference>
<reference evidence="2 3" key="1">
    <citation type="journal article" date="2018" name="Gigascience">
        <title>Genomes of trombidid mites reveal novel predicted allergens and laterally-transferred genes associated with secondary metabolism.</title>
        <authorList>
            <person name="Dong X."/>
            <person name="Chaisiri K."/>
            <person name="Xia D."/>
            <person name="Armstrong S.D."/>
            <person name="Fang Y."/>
            <person name="Donnelly M.J."/>
            <person name="Kadowaki T."/>
            <person name="McGarry J.W."/>
            <person name="Darby A.C."/>
            <person name="Makepeace B.L."/>
        </authorList>
    </citation>
    <scope>NUCLEOTIDE SEQUENCE [LARGE SCALE GENOMIC DNA]</scope>
    <source>
        <strain evidence="2">UoL-WK</strain>
    </source>
</reference>
<protein>
    <submittedName>
        <fullName evidence="2">SAP30-binding protein-like isoform X1</fullName>
    </submittedName>
</protein>
<gene>
    <name evidence="2" type="ORF">B4U79_06696</name>
</gene>
<dbReference type="STRING" id="1965070.A0A443RKR7"/>
<dbReference type="Proteomes" id="UP000285301">
    <property type="component" value="Unassembled WGS sequence"/>
</dbReference>
<comment type="caution">
    <text evidence="2">The sequence shown here is derived from an EMBL/GenBank/DDBJ whole genome shotgun (WGS) entry which is preliminary data.</text>
</comment>
<organism evidence="2 3">
    <name type="scientific">Dinothrombium tinctorium</name>
    <dbReference type="NCBI Taxonomy" id="1965070"/>
    <lineage>
        <taxon>Eukaryota</taxon>
        <taxon>Metazoa</taxon>
        <taxon>Ecdysozoa</taxon>
        <taxon>Arthropoda</taxon>
        <taxon>Chelicerata</taxon>
        <taxon>Arachnida</taxon>
        <taxon>Acari</taxon>
        <taxon>Acariformes</taxon>
        <taxon>Trombidiformes</taxon>
        <taxon>Prostigmata</taxon>
        <taxon>Anystina</taxon>
        <taxon>Parasitengona</taxon>
        <taxon>Trombidioidea</taxon>
        <taxon>Trombidiidae</taxon>
        <taxon>Dinothrombium</taxon>
    </lineage>
</organism>